<dbReference type="SUPFAM" id="SSF158499">
    <property type="entry name" value="DnaD domain-like"/>
    <property type="match status" value="1"/>
</dbReference>
<dbReference type="InterPro" id="IPR006343">
    <property type="entry name" value="DnaB/C_C"/>
</dbReference>
<dbReference type="KEGG" id="dfo:Dform_00690"/>
<accession>A0A1P8F6I8</accession>
<dbReference type="OrthoDB" id="9770238at2"/>
<dbReference type="NCBIfam" id="TIGR01446">
    <property type="entry name" value="DnaD_dom"/>
    <property type="match status" value="1"/>
</dbReference>
<dbReference type="STRING" id="1839801.Dform_00690"/>
<dbReference type="Pfam" id="PF07261">
    <property type="entry name" value="DnaB_2"/>
    <property type="match status" value="1"/>
</dbReference>
<sequence length="227" mass="25510">MKFTGFPEKFEFAAVPKPFLAYVLPAIDDLEELKATLVFFQLLYQKKGFPVWVTAAEVADSGSGFDEASAERSLNKAVARSVLMRLAVTVGGRATALYLLNDDKNREAARKIIGGDIKIKDLAPSPASELPPVPELPDIFSLYEQNVGLLTPMIADELKEALKLYPEAWIKDAIKEAVSLNKRSWRYISKILDNWNAGGRDDGTYQRYPKEDRDKYIKGKYGKFVQR</sequence>
<dbReference type="InterPro" id="IPR034829">
    <property type="entry name" value="DnaD-like_sf"/>
</dbReference>
<proteinExistence type="inferred from homology"/>
<feature type="domain" description="DnaB/C C-terminal" evidence="2">
    <location>
        <begin position="140"/>
        <end position="197"/>
    </location>
</feature>
<dbReference type="EMBL" id="CP018258">
    <property type="protein sequence ID" value="APV44045.1"/>
    <property type="molecule type" value="Genomic_DNA"/>
</dbReference>
<dbReference type="RefSeq" id="WP_076003778.1">
    <property type="nucleotide sequence ID" value="NZ_CP018258.1"/>
</dbReference>
<dbReference type="PANTHER" id="PTHR37293:SF5">
    <property type="entry name" value="DNA REPLICATION PROTEIN"/>
    <property type="match status" value="1"/>
</dbReference>
<dbReference type="PANTHER" id="PTHR37293">
    <property type="entry name" value="PHAGE REPLICATION PROTEIN-RELATED"/>
    <property type="match status" value="1"/>
</dbReference>
<organism evidence="3 4">
    <name type="scientific">Dehalogenimonas formicexedens</name>
    <dbReference type="NCBI Taxonomy" id="1839801"/>
    <lineage>
        <taxon>Bacteria</taxon>
        <taxon>Bacillati</taxon>
        <taxon>Chloroflexota</taxon>
        <taxon>Dehalococcoidia</taxon>
        <taxon>Dehalococcoidales</taxon>
        <taxon>Dehalococcoidaceae</taxon>
        <taxon>Dehalogenimonas</taxon>
    </lineage>
</organism>
<protein>
    <submittedName>
        <fullName evidence="3">DnaD and phage-associated domain-containing protein</fullName>
    </submittedName>
</protein>
<comment type="similarity">
    <text evidence="1">Belongs to the DnaB/DnaD family.</text>
</comment>
<evidence type="ECO:0000259" key="2">
    <source>
        <dbReference type="Pfam" id="PF07261"/>
    </source>
</evidence>
<name>A0A1P8F6I8_9CHLR</name>
<keyword evidence="4" id="KW-1185">Reference proteome</keyword>
<evidence type="ECO:0000256" key="1">
    <source>
        <dbReference type="ARBA" id="ARBA00093462"/>
    </source>
</evidence>
<dbReference type="AlphaFoldDB" id="A0A1P8F6I8"/>
<dbReference type="Gene3D" id="1.10.10.630">
    <property type="entry name" value="DnaD domain-like"/>
    <property type="match status" value="1"/>
</dbReference>
<evidence type="ECO:0000313" key="4">
    <source>
        <dbReference type="Proteomes" id="UP000185934"/>
    </source>
</evidence>
<dbReference type="Proteomes" id="UP000185934">
    <property type="component" value="Chromosome"/>
</dbReference>
<dbReference type="InterPro" id="IPR053162">
    <property type="entry name" value="DnaD"/>
</dbReference>
<gene>
    <name evidence="3" type="ORF">Dform_00690</name>
</gene>
<evidence type="ECO:0000313" key="3">
    <source>
        <dbReference type="EMBL" id="APV44045.1"/>
    </source>
</evidence>
<reference evidence="4" key="1">
    <citation type="submission" date="2016-11" db="EMBL/GenBank/DDBJ databases">
        <title>Dehalogenimonas formicexedens sp. nov., a chlorinated alkane respiring bacterium isolated from contaminated groundwater.</title>
        <authorList>
            <person name="Key T.A."/>
            <person name="Bowman K.S."/>
            <person name="Lee I."/>
            <person name="Chun J."/>
            <person name="Albuquerque L."/>
            <person name="da Costa M.S."/>
            <person name="Rainey F.A."/>
            <person name="Moe W.M."/>
        </authorList>
    </citation>
    <scope>NUCLEOTIDE SEQUENCE [LARGE SCALE GENOMIC DNA]</scope>
    <source>
        <strain evidence="4">NSZ-14</strain>
    </source>
</reference>